<dbReference type="AlphaFoldDB" id="A0A1U7NDP6"/>
<dbReference type="CDD" id="cd01734">
    <property type="entry name" value="YlxS_C"/>
    <property type="match status" value="1"/>
</dbReference>
<comment type="similarity">
    <text evidence="3">Belongs to the RimP family.</text>
</comment>
<protein>
    <recommendedName>
        <fullName evidence="3">Ribosome maturation factor RimP</fullName>
    </recommendedName>
</protein>
<dbReference type="Gene3D" id="2.30.30.180">
    <property type="entry name" value="Ribosome maturation factor RimP, C-terminal domain"/>
    <property type="match status" value="1"/>
</dbReference>
<dbReference type="EMBL" id="MPJW01000200">
    <property type="protein sequence ID" value="OLU37450.1"/>
    <property type="molecule type" value="Genomic_DNA"/>
</dbReference>
<dbReference type="InterPro" id="IPR028998">
    <property type="entry name" value="RimP_C"/>
</dbReference>
<name>A0A1U7NDP6_9FIRM</name>
<dbReference type="PANTHER" id="PTHR33867:SF1">
    <property type="entry name" value="RIBOSOME MATURATION FACTOR RIMP"/>
    <property type="match status" value="1"/>
</dbReference>
<comment type="caution">
    <text evidence="6">The sequence shown here is derived from an EMBL/GenBank/DDBJ whole genome shotgun (WGS) entry which is preliminary data.</text>
</comment>
<comment type="subcellular location">
    <subcellularLocation>
        <location evidence="3">Cytoplasm</location>
    </subcellularLocation>
</comment>
<dbReference type="InterPro" id="IPR003728">
    <property type="entry name" value="Ribosome_maturation_RimP"/>
</dbReference>
<dbReference type="Pfam" id="PF02576">
    <property type="entry name" value="RimP_N"/>
    <property type="match status" value="1"/>
</dbReference>
<keyword evidence="1 3" id="KW-0963">Cytoplasm</keyword>
<evidence type="ECO:0000256" key="1">
    <source>
        <dbReference type="ARBA" id="ARBA00022490"/>
    </source>
</evidence>
<gene>
    <name evidence="3" type="primary">rimP</name>
    <name evidence="6" type="ORF">BO222_10565</name>
</gene>
<evidence type="ECO:0000259" key="5">
    <source>
        <dbReference type="Pfam" id="PF17384"/>
    </source>
</evidence>
<dbReference type="OrthoDB" id="9805006at2"/>
<feature type="domain" description="Ribosome maturation factor RimP C-terminal" evidence="5">
    <location>
        <begin position="84"/>
        <end position="150"/>
    </location>
</feature>
<dbReference type="Pfam" id="PF17384">
    <property type="entry name" value="DUF150_C"/>
    <property type="match status" value="1"/>
</dbReference>
<proteinExistence type="inferred from homology"/>
<dbReference type="Gene3D" id="3.30.300.70">
    <property type="entry name" value="RimP-like superfamily, N-terminal"/>
    <property type="match status" value="1"/>
</dbReference>
<dbReference type="InterPro" id="IPR036847">
    <property type="entry name" value="RimP_C_sf"/>
</dbReference>
<feature type="domain" description="Ribosome maturation factor RimP N-terminal" evidence="4">
    <location>
        <begin position="10"/>
        <end position="80"/>
    </location>
</feature>
<sequence length="152" mass="17187">MDNLKTWLIPLLQEMGCRLYEVEWDTSMKPPVLRISIEKNDGTIDLDTCSAVSDRISTHLDETDEIPGEYMLEVCSPGAERELRNDEEIAAALGKYVYVKLKKPEKGRADYIGDLSRVDNDSVVISYFDKGRPKKAEISKDNIALIMTAVKM</sequence>
<evidence type="ECO:0000256" key="2">
    <source>
        <dbReference type="ARBA" id="ARBA00022517"/>
    </source>
</evidence>
<evidence type="ECO:0000256" key="3">
    <source>
        <dbReference type="HAMAP-Rule" id="MF_01077"/>
    </source>
</evidence>
<dbReference type="SUPFAM" id="SSF75420">
    <property type="entry name" value="YhbC-like, N-terminal domain"/>
    <property type="match status" value="1"/>
</dbReference>
<dbReference type="GeneID" id="82203593"/>
<dbReference type="SUPFAM" id="SSF74942">
    <property type="entry name" value="YhbC-like, C-terminal domain"/>
    <property type="match status" value="1"/>
</dbReference>
<organism evidence="6 7">
    <name type="scientific">Ileibacterium valens</name>
    <dbReference type="NCBI Taxonomy" id="1862668"/>
    <lineage>
        <taxon>Bacteria</taxon>
        <taxon>Bacillati</taxon>
        <taxon>Bacillota</taxon>
        <taxon>Erysipelotrichia</taxon>
        <taxon>Erysipelotrichales</taxon>
        <taxon>Erysipelotrichaceae</taxon>
        <taxon>Ileibacterium</taxon>
    </lineage>
</organism>
<dbReference type="GO" id="GO:0000028">
    <property type="term" value="P:ribosomal small subunit assembly"/>
    <property type="evidence" value="ECO:0007669"/>
    <property type="project" value="TreeGrafter"/>
</dbReference>
<comment type="function">
    <text evidence="3">Required for maturation of 30S ribosomal subunits.</text>
</comment>
<reference evidence="6 7" key="1">
    <citation type="submission" date="2016-11" db="EMBL/GenBank/DDBJ databases">
        <title>Description of two novel members of the family Erysipelotrichaceae: Ileibacterium lipovorans gen. nov., sp. nov. and Dubosiella newyorkensis, gen. nov., sp. nov.</title>
        <authorList>
            <person name="Cox L.M."/>
            <person name="Sohn J."/>
            <person name="Tyrrell K.L."/>
            <person name="Citron D.M."/>
            <person name="Lawson P.A."/>
            <person name="Patel N.B."/>
            <person name="Iizumi T."/>
            <person name="Perez-Perez G.I."/>
            <person name="Goldstein E.J."/>
            <person name="Blaser M.J."/>
        </authorList>
    </citation>
    <scope>NUCLEOTIDE SEQUENCE [LARGE SCALE GENOMIC DNA]</scope>
    <source>
        <strain evidence="6 7">NYU-BL-A3</strain>
    </source>
</reference>
<dbReference type="GO" id="GO:0006412">
    <property type="term" value="P:translation"/>
    <property type="evidence" value="ECO:0007669"/>
    <property type="project" value="TreeGrafter"/>
</dbReference>
<dbReference type="InterPro" id="IPR028989">
    <property type="entry name" value="RimP_N"/>
</dbReference>
<keyword evidence="2 3" id="KW-0690">Ribosome biogenesis</keyword>
<dbReference type="Proteomes" id="UP000186341">
    <property type="component" value="Unassembled WGS sequence"/>
</dbReference>
<evidence type="ECO:0000313" key="7">
    <source>
        <dbReference type="Proteomes" id="UP000186341"/>
    </source>
</evidence>
<accession>A0A1U7NDP6</accession>
<dbReference type="HAMAP" id="MF_01077">
    <property type="entry name" value="RimP"/>
    <property type="match status" value="1"/>
</dbReference>
<dbReference type="GO" id="GO:0005829">
    <property type="term" value="C:cytosol"/>
    <property type="evidence" value="ECO:0007669"/>
    <property type="project" value="TreeGrafter"/>
</dbReference>
<evidence type="ECO:0000313" key="6">
    <source>
        <dbReference type="EMBL" id="OLU37450.1"/>
    </source>
</evidence>
<dbReference type="InterPro" id="IPR035956">
    <property type="entry name" value="RimP_N_sf"/>
</dbReference>
<dbReference type="PANTHER" id="PTHR33867">
    <property type="entry name" value="RIBOSOME MATURATION FACTOR RIMP"/>
    <property type="match status" value="1"/>
</dbReference>
<keyword evidence="7" id="KW-1185">Reference proteome</keyword>
<dbReference type="RefSeq" id="WP_075820782.1">
    <property type="nucleotide sequence ID" value="NZ_CAOUMU010000007.1"/>
</dbReference>
<evidence type="ECO:0000259" key="4">
    <source>
        <dbReference type="Pfam" id="PF02576"/>
    </source>
</evidence>